<proteinExistence type="predicted"/>
<sequence length="179" mass="20099">MAPPTRYSPTSNDSMQKYMALLSEQEVLRRRLSLHTPATVPTTSSSPEFRSMAPSPIQSRPIFTTTWGGDATYATTASNPIPAQPGSAHRHSIADTEDAHKLAEVSQEIKAILTELLNTESCRTDGKYRQWIQGRLMDTEHEIRQQRRRRSTGSSEERVFASSIAEHLDLNPQTCKTWS</sequence>
<evidence type="ECO:0000313" key="3">
    <source>
        <dbReference type="Proteomes" id="UP000800035"/>
    </source>
</evidence>
<dbReference type="AlphaFoldDB" id="A0A6A5TC23"/>
<dbReference type="OrthoDB" id="4509729at2759"/>
<gene>
    <name evidence="2" type="ORF">CC80DRAFT_497604</name>
</gene>
<accession>A0A6A5TC23</accession>
<evidence type="ECO:0000313" key="2">
    <source>
        <dbReference type="EMBL" id="KAF1949289.1"/>
    </source>
</evidence>
<protein>
    <submittedName>
        <fullName evidence="2">Uncharacterized protein</fullName>
    </submittedName>
</protein>
<dbReference type="EMBL" id="ML977039">
    <property type="protein sequence ID" value="KAF1949289.1"/>
    <property type="molecule type" value="Genomic_DNA"/>
</dbReference>
<feature type="region of interest" description="Disordered" evidence="1">
    <location>
        <begin position="37"/>
        <end position="56"/>
    </location>
</feature>
<reference evidence="2" key="1">
    <citation type="journal article" date="2020" name="Stud. Mycol.">
        <title>101 Dothideomycetes genomes: a test case for predicting lifestyles and emergence of pathogens.</title>
        <authorList>
            <person name="Haridas S."/>
            <person name="Albert R."/>
            <person name="Binder M."/>
            <person name="Bloem J."/>
            <person name="Labutti K."/>
            <person name="Salamov A."/>
            <person name="Andreopoulos B."/>
            <person name="Baker S."/>
            <person name="Barry K."/>
            <person name="Bills G."/>
            <person name="Bluhm B."/>
            <person name="Cannon C."/>
            <person name="Castanera R."/>
            <person name="Culley D."/>
            <person name="Daum C."/>
            <person name="Ezra D."/>
            <person name="Gonzalez J."/>
            <person name="Henrissat B."/>
            <person name="Kuo A."/>
            <person name="Liang C."/>
            <person name="Lipzen A."/>
            <person name="Lutzoni F."/>
            <person name="Magnuson J."/>
            <person name="Mondo S."/>
            <person name="Nolan M."/>
            <person name="Ohm R."/>
            <person name="Pangilinan J."/>
            <person name="Park H.-J."/>
            <person name="Ramirez L."/>
            <person name="Alfaro M."/>
            <person name="Sun H."/>
            <person name="Tritt A."/>
            <person name="Yoshinaga Y."/>
            <person name="Zwiers L.-H."/>
            <person name="Turgeon B."/>
            <person name="Goodwin S."/>
            <person name="Spatafora J."/>
            <person name="Crous P."/>
            <person name="Grigoriev I."/>
        </authorList>
    </citation>
    <scope>NUCLEOTIDE SEQUENCE</scope>
    <source>
        <strain evidence="2">CBS 675.92</strain>
    </source>
</reference>
<feature type="compositionally biased region" description="Low complexity" evidence="1">
    <location>
        <begin position="37"/>
        <end position="47"/>
    </location>
</feature>
<name>A0A6A5TC23_9PLEO</name>
<dbReference type="Proteomes" id="UP000800035">
    <property type="component" value="Unassembled WGS sequence"/>
</dbReference>
<keyword evidence="3" id="KW-1185">Reference proteome</keyword>
<organism evidence="2 3">
    <name type="scientific">Byssothecium circinans</name>
    <dbReference type="NCBI Taxonomy" id="147558"/>
    <lineage>
        <taxon>Eukaryota</taxon>
        <taxon>Fungi</taxon>
        <taxon>Dikarya</taxon>
        <taxon>Ascomycota</taxon>
        <taxon>Pezizomycotina</taxon>
        <taxon>Dothideomycetes</taxon>
        <taxon>Pleosporomycetidae</taxon>
        <taxon>Pleosporales</taxon>
        <taxon>Massarineae</taxon>
        <taxon>Massarinaceae</taxon>
        <taxon>Byssothecium</taxon>
    </lineage>
</organism>
<evidence type="ECO:0000256" key="1">
    <source>
        <dbReference type="SAM" id="MobiDB-lite"/>
    </source>
</evidence>